<dbReference type="GO" id="GO:0004252">
    <property type="term" value="F:serine-type endopeptidase activity"/>
    <property type="evidence" value="ECO:0007669"/>
    <property type="project" value="InterPro"/>
</dbReference>
<sequence length="887" mass="98187">MLPLLSVLFLRWDLLLAAPAIREIYRMPQSGLKVLSDRGTVVLEAAMTNALSALDHASSDRSRAEAGCQGCVPCLFQDCGQLSGSCSSPASALSEPSCDIIFTAQRLAHEAERSWALSQACAYYQHRCPAGDLEKESCIRIMGESCSARVLQCSLLNTMQNLEPDTEPHAQGLCGQRSSTVSNFTRPRSRIVGGSPASPGSWPWLVNLQLDGGLMCGGVLVDSSWVVTAAHCFAGGRPESYWTAVVGEFDITKTDPDEQVVKVNRIIPHSKFNPKTFNNDIALVELASPVVLSEHVTPVCLPSGTEPPNGSPCLVAGWGSLYEDGPSADVVMEAKVPLLPQSTCRGALGKELVTNTMLCAGYLSGGVDSCQGDSGGPLIYQDRISGRFQLRGITSWGDGCGEKGKPGVYTRVSTYTDWIRAEIQRASGSREPTCPELLRTTEMTEEKQRAEFKSLCHFYTLTCPHGQSDRSCSRMAEDKCLTRFKKCQMRFFLQSLLDLLQRAEDYIRDRVDLTFFSQTLPQLVEHIYSSAFTHSRHKRDLDLRQSLTQITGGAVVTTEQGPSPVPPTLFEAVGPSVDDWEKYLRNMSEGLDEEEQPETSANIFLQTEDSSIHQLEEQYQAVISELRYKLNSRAAPPILRLDTASHHEDSPDTVPFPTSYSEYLDYRDSLSSTGEPQEPWSLLKTLKNVVKTLPTQNAFMAEDVTPTEAQLNEDTLSDLKWNTESESFTFQETVDETEFKSSPQSTTVAQTEGDSREMTSDPGQTVDAVKPKEHQRNYRSLIHKRQTSGPSGEICPGVREALQQVTKITESYNWILNVSNKNLRMTFHEVLVDLNTKNDRGLFQARVRALVGGQHLTFYTLVGLENESFYRSAPRIIAMALEAFKKI</sequence>
<accession>A0A3P8WBU5</accession>
<evidence type="ECO:0000256" key="4">
    <source>
        <dbReference type="ARBA" id="ARBA00023157"/>
    </source>
</evidence>
<dbReference type="Pfam" id="PF00089">
    <property type="entry name" value="Trypsin"/>
    <property type="match status" value="1"/>
</dbReference>
<reference evidence="9 10" key="1">
    <citation type="journal article" date="2014" name="Nat. Genet.">
        <title>Whole-genome sequence of a flatfish provides insights into ZW sex chromosome evolution and adaptation to a benthic lifestyle.</title>
        <authorList>
            <person name="Chen S."/>
            <person name="Zhang G."/>
            <person name="Shao C."/>
            <person name="Huang Q."/>
            <person name="Liu G."/>
            <person name="Zhang P."/>
            <person name="Song W."/>
            <person name="An N."/>
            <person name="Chalopin D."/>
            <person name="Volff J.N."/>
            <person name="Hong Y."/>
            <person name="Li Q."/>
            <person name="Sha Z."/>
            <person name="Zhou H."/>
            <person name="Xie M."/>
            <person name="Yu Q."/>
            <person name="Liu Y."/>
            <person name="Xiang H."/>
            <person name="Wang N."/>
            <person name="Wu K."/>
            <person name="Yang C."/>
            <person name="Zhou Q."/>
            <person name="Liao X."/>
            <person name="Yang L."/>
            <person name="Hu Q."/>
            <person name="Zhang J."/>
            <person name="Meng L."/>
            <person name="Jin L."/>
            <person name="Tian Y."/>
            <person name="Lian J."/>
            <person name="Yang J."/>
            <person name="Miao G."/>
            <person name="Liu S."/>
            <person name="Liang Z."/>
            <person name="Yan F."/>
            <person name="Li Y."/>
            <person name="Sun B."/>
            <person name="Zhang H."/>
            <person name="Zhang J."/>
            <person name="Zhu Y."/>
            <person name="Du M."/>
            <person name="Zhao Y."/>
            <person name="Schartl M."/>
            <person name="Tang Q."/>
            <person name="Wang J."/>
        </authorList>
    </citation>
    <scope>NUCLEOTIDE SEQUENCE</scope>
</reference>
<feature type="chain" id="PRO_5018269988" description="Peptidase S1 domain-containing protein" evidence="7">
    <location>
        <begin position="18"/>
        <end position="887"/>
    </location>
</feature>
<dbReference type="InterPro" id="IPR001254">
    <property type="entry name" value="Trypsin_dom"/>
</dbReference>
<reference evidence="9" key="3">
    <citation type="submission" date="2025-09" db="UniProtKB">
        <authorList>
            <consortium name="Ensembl"/>
        </authorList>
    </citation>
    <scope>IDENTIFICATION</scope>
</reference>
<organism evidence="9 10">
    <name type="scientific">Cynoglossus semilaevis</name>
    <name type="common">Tongue sole</name>
    <dbReference type="NCBI Taxonomy" id="244447"/>
    <lineage>
        <taxon>Eukaryota</taxon>
        <taxon>Metazoa</taxon>
        <taxon>Chordata</taxon>
        <taxon>Craniata</taxon>
        <taxon>Vertebrata</taxon>
        <taxon>Euteleostomi</taxon>
        <taxon>Actinopterygii</taxon>
        <taxon>Neopterygii</taxon>
        <taxon>Teleostei</taxon>
        <taxon>Neoteleostei</taxon>
        <taxon>Acanthomorphata</taxon>
        <taxon>Carangaria</taxon>
        <taxon>Pleuronectiformes</taxon>
        <taxon>Pleuronectoidei</taxon>
        <taxon>Cynoglossidae</taxon>
        <taxon>Cynoglossinae</taxon>
        <taxon>Cynoglossus</taxon>
    </lineage>
</organism>
<keyword evidence="3 5" id="KW-0720">Serine protease</keyword>
<dbReference type="InterPro" id="IPR018114">
    <property type="entry name" value="TRYPSIN_HIS"/>
</dbReference>
<feature type="region of interest" description="Disordered" evidence="6">
    <location>
        <begin position="733"/>
        <end position="767"/>
    </location>
</feature>
<dbReference type="PANTHER" id="PTHR24252">
    <property type="entry name" value="ACROSIN-RELATED"/>
    <property type="match status" value="1"/>
</dbReference>
<protein>
    <recommendedName>
        <fullName evidence="8">Peptidase S1 domain-containing protein</fullName>
    </recommendedName>
</protein>
<dbReference type="PROSITE" id="PS00135">
    <property type="entry name" value="TRYPSIN_SER"/>
    <property type="match status" value="1"/>
</dbReference>
<dbReference type="AlphaFoldDB" id="A0A3P8WBU5"/>
<reference evidence="9" key="2">
    <citation type="submission" date="2025-08" db="UniProtKB">
        <authorList>
            <consortium name="Ensembl"/>
        </authorList>
    </citation>
    <scope>IDENTIFICATION</scope>
</reference>
<dbReference type="GO" id="GO:0006508">
    <property type="term" value="P:proteolysis"/>
    <property type="evidence" value="ECO:0007669"/>
    <property type="project" value="UniProtKB-KW"/>
</dbReference>
<dbReference type="InterPro" id="IPR001314">
    <property type="entry name" value="Peptidase_S1A"/>
</dbReference>
<feature type="domain" description="Peptidase S1" evidence="8">
    <location>
        <begin position="191"/>
        <end position="424"/>
    </location>
</feature>
<dbReference type="CDD" id="cd00190">
    <property type="entry name" value="Tryp_SPc"/>
    <property type="match status" value="1"/>
</dbReference>
<feature type="compositionally biased region" description="Polar residues" evidence="6">
    <location>
        <begin position="740"/>
        <end position="752"/>
    </location>
</feature>
<dbReference type="FunFam" id="2.40.10.10:FF:000003">
    <property type="entry name" value="Transmembrane serine protease 3"/>
    <property type="match status" value="1"/>
</dbReference>
<feature type="signal peptide" evidence="7">
    <location>
        <begin position="1"/>
        <end position="17"/>
    </location>
</feature>
<dbReference type="InParanoid" id="A0A3P8WBU5"/>
<dbReference type="PROSITE" id="PS00134">
    <property type="entry name" value="TRYPSIN_HIS"/>
    <property type="match status" value="1"/>
</dbReference>
<evidence type="ECO:0000256" key="6">
    <source>
        <dbReference type="SAM" id="MobiDB-lite"/>
    </source>
</evidence>
<dbReference type="InterPro" id="IPR043504">
    <property type="entry name" value="Peptidase_S1_PA_chymotrypsin"/>
</dbReference>
<evidence type="ECO:0000256" key="3">
    <source>
        <dbReference type="ARBA" id="ARBA00022825"/>
    </source>
</evidence>
<dbReference type="Gene3D" id="2.40.10.10">
    <property type="entry name" value="Trypsin-like serine proteases"/>
    <property type="match status" value="1"/>
</dbReference>
<keyword evidence="10" id="KW-1185">Reference proteome</keyword>
<keyword evidence="4" id="KW-1015">Disulfide bond</keyword>
<dbReference type="Proteomes" id="UP000265120">
    <property type="component" value="Chromosome 20"/>
</dbReference>
<dbReference type="SMART" id="SM00020">
    <property type="entry name" value="Tryp_SPc"/>
    <property type="match status" value="1"/>
</dbReference>
<proteinExistence type="predicted"/>
<keyword evidence="1 5" id="KW-0645">Protease</keyword>
<dbReference type="STRING" id="244447.ENSCSEP00000023121"/>
<dbReference type="PANTHER" id="PTHR24252:SF10">
    <property type="entry name" value="SERINE PROTEASE 56"/>
    <property type="match status" value="1"/>
</dbReference>
<evidence type="ECO:0000313" key="9">
    <source>
        <dbReference type="Ensembl" id="ENSCSEP00000023121.1"/>
    </source>
</evidence>
<name>A0A3P8WBU5_CYNSE</name>
<dbReference type="InterPro" id="IPR009003">
    <property type="entry name" value="Peptidase_S1_PA"/>
</dbReference>
<dbReference type="InterPro" id="IPR033116">
    <property type="entry name" value="TRYPSIN_SER"/>
</dbReference>
<evidence type="ECO:0000256" key="7">
    <source>
        <dbReference type="SAM" id="SignalP"/>
    </source>
</evidence>
<evidence type="ECO:0000256" key="2">
    <source>
        <dbReference type="ARBA" id="ARBA00022801"/>
    </source>
</evidence>
<dbReference type="OMA" id="VMEIQHR"/>
<dbReference type="PRINTS" id="PR00722">
    <property type="entry name" value="CHYMOTRYPSIN"/>
</dbReference>
<dbReference type="SUPFAM" id="SSF50494">
    <property type="entry name" value="Trypsin-like serine proteases"/>
    <property type="match status" value="1"/>
</dbReference>
<dbReference type="Ensembl" id="ENSCSET00000023424.1">
    <property type="protein sequence ID" value="ENSCSEP00000023121.1"/>
    <property type="gene ID" value="ENSCSEG00000014742.1"/>
</dbReference>
<evidence type="ECO:0000259" key="8">
    <source>
        <dbReference type="PROSITE" id="PS50240"/>
    </source>
</evidence>
<dbReference type="GeneTree" id="ENSGT00940000157183"/>
<keyword evidence="7" id="KW-0732">Signal</keyword>
<dbReference type="PROSITE" id="PS50240">
    <property type="entry name" value="TRYPSIN_DOM"/>
    <property type="match status" value="1"/>
</dbReference>
<evidence type="ECO:0000313" key="10">
    <source>
        <dbReference type="Proteomes" id="UP000265120"/>
    </source>
</evidence>
<evidence type="ECO:0000256" key="5">
    <source>
        <dbReference type="RuleBase" id="RU363034"/>
    </source>
</evidence>
<keyword evidence="2 5" id="KW-0378">Hydrolase</keyword>
<evidence type="ECO:0000256" key="1">
    <source>
        <dbReference type="ARBA" id="ARBA00022670"/>
    </source>
</evidence>